<dbReference type="RefSeq" id="WP_085543790.1">
    <property type="nucleotide sequence ID" value="NZ_FXBB01000003.1"/>
</dbReference>
<dbReference type="Pfam" id="PF07228">
    <property type="entry name" value="SpoIIE"/>
    <property type="match status" value="1"/>
</dbReference>
<dbReference type="EMBL" id="FXBB01000003">
    <property type="protein sequence ID" value="SMG15899.1"/>
    <property type="molecule type" value="Genomic_DNA"/>
</dbReference>
<feature type="domain" description="PPM-type phosphatase" evidence="1">
    <location>
        <begin position="35"/>
        <end position="227"/>
    </location>
</feature>
<evidence type="ECO:0000313" key="2">
    <source>
        <dbReference type="EMBL" id="SMG15899.1"/>
    </source>
</evidence>
<dbReference type="InterPro" id="IPR036457">
    <property type="entry name" value="PPM-type-like_dom_sf"/>
</dbReference>
<protein>
    <submittedName>
        <fullName evidence="2">Stage II sporulation protein E (SpoIIE)</fullName>
    </submittedName>
</protein>
<dbReference type="OrthoDB" id="1090916at2"/>
<dbReference type="AlphaFoldDB" id="A0A1X7IMQ5"/>
<dbReference type="SUPFAM" id="SSF81606">
    <property type="entry name" value="PP2C-like"/>
    <property type="match status" value="1"/>
</dbReference>
<sequence length="391" mass="43463">MQGPLFLEIDVAQKAKEGQSIFGDTFMSQPAQEKNRIISVLSDGLGSGVKANILSSMTASMALRFIASDMDFLHSAEIMMEALPVCQVRNISYATFTIVDSVLKGWTRIIEMDNPKTIFIRDNQILPLTYREVESPRWNKRKILLSEILTKPEDRIILLSDGITQSGMGSWSYPLGWGEEGCQTLVLEVVKKKPYISAQELSELILEEALSKEPLRKAGDDMTCSVMYFRRPRNLILLTGPPFAKDKDGEYAAMLETFEGSKVVCGGTTADIVARELGRDIETDISTGAPGIPPLSIIKGVDLVTEGILTLTEANKILKNNEGLDRNNPAAKLARLLMGNDVIQFVVGTRINEAHQDPSLPVEIEIRRNIVKNLSNTLREKYLKKTSIRYI</sequence>
<accession>A0A1X7IMQ5</accession>
<dbReference type="Gene3D" id="3.60.40.10">
    <property type="entry name" value="PPM-type phosphatase domain"/>
    <property type="match status" value="1"/>
</dbReference>
<evidence type="ECO:0000313" key="3">
    <source>
        <dbReference type="Proteomes" id="UP000193355"/>
    </source>
</evidence>
<gene>
    <name evidence="2" type="ORF">SAMN06275492_10376</name>
</gene>
<organism evidence="2 3">
    <name type="scientific">Dethiosulfovibrio salsuginis</name>
    <dbReference type="NCBI Taxonomy" id="561720"/>
    <lineage>
        <taxon>Bacteria</taxon>
        <taxon>Thermotogati</taxon>
        <taxon>Synergistota</taxon>
        <taxon>Synergistia</taxon>
        <taxon>Synergistales</taxon>
        <taxon>Dethiosulfovibrionaceae</taxon>
        <taxon>Dethiosulfovibrio</taxon>
    </lineage>
</organism>
<reference evidence="3" key="1">
    <citation type="submission" date="2017-04" db="EMBL/GenBank/DDBJ databases">
        <authorList>
            <person name="Varghese N."/>
            <person name="Submissions S."/>
        </authorList>
    </citation>
    <scope>NUCLEOTIDE SEQUENCE [LARGE SCALE GENOMIC DNA]</scope>
    <source>
        <strain evidence="3">USBA 82</strain>
    </source>
</reference>
<name>A0A1X7IMQ5_9BACT</name>
<keyword evidence="3" id="KW-1185">Reference proteome</keyword>
<evidence type="ECO:0000259" key="1">
    <source>
        <dbReference type="Pfam" id="PF07228"/>
    </source>
</evidence>
<dbReference type="STRING" id="561720.SAMN06275492_10376"/>
<dbReference type="Proteomes" id="UP000193355">
    <property type="component" value="Unassembled WGS sequence"/>
</dbReference>
<dbReference type="InterPro" id="IPR001932">
    <property type="entry name" value="PPM-type_phosphatase-like_dom"/>
</dbReference>
<proteinExistence type="predicted"/>